<dbReference type="Proteomes" id="UP001208570">
    <property type="component" value="Unassembled WGS sequence"/>
</dbReference>
<feature type="compositionally biased region" description="Pro residues" evidence="7">
    <location>
        <begin position="650"/>
        <end position="662"/>
    </location>
</feature>
<dbReference type="GO" id="GO:0000226">
    <property type="term" value="P:microtubule cytoskeleton organization"/>
    <property type="evidence" value="ECO:0007669"/>
    <property type="project" value="TreeGrafter"/>
</dbReference>
<evidence type="ECO:0000259" key="8">
    <source>
        <dbReference type="PROSITE" id="PS50011"/>
    </source>
</evidence>
<dbReference type="GO" id="GO:0005524">
    <property type="term" value="F:ATP binding"/>
    <property type="evidence" value="ECO:0007669"/>
    <property type="project" value="UniProtKB-UniRule"/>
</dbReference>
<dbReference type="Pfam" id="PF00069">
    <property type="entry name" value="Pkinase"/>
    <property type="match status" value="1"/>
</dbReference>
<evidence type="ECO:0000256" key="6">
    <source>
        <dbReference type="PROSITE-ProRule" id="PRU10141"/>
    </source>
</evidence>
<keyword evidence="3 6" id="KW-0547">Nucleotide-binding</keyword>
<feature type="region of interest" description="Disordered" evidence="7">
    <location>
        <begin position="304"/>
        <end position="343"/>
    </location>
</feature>
<keyword evidence="5 6" id="KW-0067">ATP-binding</keyword>
<evidence type="ECO:0000313" key="10">
    <source>
        <dbReference type="Proteomes" id="UP001208570"/>
    </source>
</evidence>
<keyword evidence="10" id="KW-1185">Reference proteome</keyword>
<evidence type="ECO:0000256" key="3">
    <source>
        <dbReference type="ARBA" id="ARBA00022741"/>
    </source>
</evidence>
<evidence type="ECO:0000256" key="4">
    <source>
        <dbReference type="ARBA" id="ARBA00022777"/>
    </source>
</evidence>
<dbReference type="GO" id="GO:0050321">
    <property type="term" value="F:tau-protein kinase activity"/>
    <property type="evidence" value="ECO:0007669"/>
    <property type="project" value="TreeGrafter"/>
</dbReference>
<feature type="region of interest" description="Disordered" evidence="7">
    <location>
        <begin position="548"/>
        <end position="573"/>
    </location>
</feature>
<dbReference type="SUPFAM" id="SSF56112">
    <property type="entry name" value="Protein kinase-like (PK-like)"/>
    <property type="match status" value="1"/>
</dbReference>
<dbReference type="InterPro" id="IPR000719">
    <property type="entry name" value="Prot_kinase_dom"/>
</dbReference>
<evidence type="ECO:0000256" key="1">
    <source>
        <dbReference type="ARBA" id="ARBA00022527"/>
    </source>
</evidence>
<evidence type="ECO:0000256" key="2">
    <source>
        <dbReference type="ARBA" id="ARBA00022679"/>
    </source>
</evidence>
<accession>A0AAD9JQT2</accession>
<feature type="compositionally biased region" description="Polar residues" evidence="7">
    <location>
        <begin position="316"/>
        <end position="341"/>
    </location>
</feature>
<dbReference type="Gene3D" id="1.10.510.10">
    <property type="entry name" value="Transferase(Phosphotransferase) domain 1"/>
    <property type="match status" value="1"/>
</dbReference>
<keyword evidence="2" id="KW-0808">Transferase</keyword>
<sequence>MPGEIELECHKRRQCHKRRNLRNRFEIVKTLGQGTYGKVKLAIERESGEPFAIKSIKKKQIGTEQDLQRLRREIEIMTHLNHPHIISVYEVFENSDKIILVMEYASGGELYDYCNDKQGLYDDEARKFFRQIISAVHYLHTNGIVHRDLKLENIVLDYNGDCKIADFGFANICRHDRLLSTFCGSPLYASPEIVNGLPYHGPEVDCWSLGVLLYAMVYGAMPFDGSDFRRLRNQITAGEYFTPNRPSDAEDLIAKLLCPNAHKRATIADISSHWWVNLGYHYNPVDDTLPGKVVDQKSLSTKLFSSSPAENDCNDNKTGNQLINGTKSNPSQSSRDNTSSPIKGILKIPKQPLQMGCDASREPRMWRSRSLDANINLVANWPMPSQRQEASMHNTNMAFDSSRMPKKSILKKQHSQPSDECGANYVTEHSTLDNDLIAYPVYQCTANKDVCDEHPLGQLTSVSDSDSADIPVEEHLLSCYDLGDIEAVLDGLTDNEVFSESVTLPPVKSCPLAEDSGIVGDISSMETSPTFPQELGDVTVLNNTPQELADDDGVVSEPSNTQESSLKGRKKGILKNKQNNATWRCSISSQDSSSSTDILNFSYDSAEGDNLLSEYFSMPLTLPMVSDDSVALEMAPMPNQLMEGDEEALGPPPPLPSCPPPSSNGGTSYEDNFPCKNDEIIEKILQLGNQDAVEQSKDMLSPRVIDWCEVEDIYRKALELHSEWS</sequence>
<evidence type="ECO:0000256" key="7">
    <source>
        <dbReference type="SAM" id="MobiDB-lite"/>
    </source>
</evidence>
<dbReference type="PROSITE" id="PS50011">
    <property type="entry name" value="PROTEIN_KINASE_DOM"/>
    <property type="match status" value="1"/>
</dbReference>
<dbReference type="GO" id="GO:0035556">
    <property type="term" value="P:intracellular signal transduction"/>
    <property type="evidence" value="ECO:0007669"/>
    <property type="project" value="TreeGrafter"/>
</dbReference>
<evidence type="ECO:0000313" key="9">
    <source>
        <dbReference type="EMBL" id="KAK2156450.1"/>
    </source>
</evidence>
<evidence type="ECO:0000256" key="5">
    <source>
        <dbReference type="ARBA" id="ARBA00022840"/>
    </source>
</evidence>
<organism evidence="9 10">
    <name type="scientific">Paralvinella palmiformis</name>
    <dbReference type="NCBI Taxonomy" id="53620"/>
    <lineage>
        <taxon>Eukaryota</taxon>
        <taxon>Metazoa</taxon>
        <taxon>Spiralia</taxon>
        <taxon>Lophotrochozoa</taxon>
        <taxon>Annelida</taxon>
        <taxon>Polychaeta</taxon>
        <taxon>Sedentaria</taxon>
        <taxon>Canalipalpata</taxon>
        <taxon>Terebellida</taxon>
        <taxon>Terebelliformia</taxon>
        <taxon>Alvinellidae</taxon>
        <taxon>Paralvinella</taxon>
    </lineage>
</organism>
<dbReference type="InterPro" id="IPR017441">
    <property type="entry name" value="Protein_kinase_ATP_BS"/>
</dbReference>
<dbReference type="PROSITE" id="PS00108">
    <property type="entry name" value="PROTEIN_KINASE_ST"/>
    <property type="match status" value="1"/>
</dbReference>
<dbReference type="AlphaFoldDB" id="A0AAD9JQT2"/>
<dbReference type="SMART" id="SM00220">
    <property type="entry name" value="S_TKc"/>
    <property type="match status" value="1"/>
</dbReference>
<comment type="caution">
    <text evidence="9">The sequence shown here is derived from an EMBL/GenBank/DDBJ whole genome shotgun (WGS) entry which is preliminary data.</text>
</comment>
<dbReference type="PANTHER" id="PTHR24346">
    <property type="entry name" value="MAP/MICROTUBULE AFFINITY-REGULATING KINASE"/>
    <property type="match status" value="1"/>
</dbReference>
<name>A0AAD9JQT2_9ANNE</name>
<feature type="region of interest" description="Disordered" evidence="7">
    <location>
        <begin position="642"/>
        <end position="674"/>
    </location>
</feature>
<dbReference type="GO" id="GO:0005737">
    <property type="term" value="C:cytoplasm"/>
    <property type="evidence" value="ECO:0007669"/>
    <property type="project" value="TreeGrafter"/>
</dbReference>
<dbReference type="PANTHER" id="PTHR24346:SF93">
    <property type="entry name" value="NUAK FAMILY SNF1-LIKE KINASE 1"/>
    <property type="match status" value="1"/>
</dbReference>
<dbReference type="EMBL" id="JAODUP010000213">
    <property type="protein sequence ID" value="KAK2156450.1"/>
    <property type="molecule type" value="Genomic_DNA"/>
</dbReference>
<dbReference type="InterPro" id="IPR008271">
    <property type="entry name" value="Ser/Thr_kinase_AS"/>
</dbReference>
<protein>
    <recommendedName>
        <fullName evidence="8">Protein kinase domain-containing protein</fullName>
    </recommendedName>
</protein>
<keyword evidence="1" id="KW-0723">Serine/threonine-protein kinase</keyword>
<dbReference type="FunFam" id="1.10.510.10:FF:000571">
    <property type="entry name" value="Maternal embryonic leucine zipper kinase"/>
    <property type="match status" value="1"/>
</dbReference>
<dbReference type="PROSITE" id="PS00107">
    <property type="entry name" value="PROTEIN_KINASE_ATP"/>
    <property type="match status" value="1"/>
</dbReference>
<feature type="domain" description="Protein kinase" evidence="8">
    <location>
        <begin position="25"/>
        <end position="276"/>
    </location>
</feature>
<dbReference type="FunFam" id="3.30.200.20:FF:000042">
    <property type="entry name" value="Aurora kinase A"/>
    <property type="match status" value="1"/>
</dbReference>
<keyword evidence="4" id="KW-0418">Kinase</keyword>
<dbReference type="InterPro" id="IPR011009">
    <property type="entry name" value="Kinase-like_dom_sf"/>
</dbReference>
<reference evidence="9" key="1">
    <citation type="journal article" date="2023" name="Mol. Biol. Evol.">
        <title>Third-Generation Sequencing Reveals the Adaptive Role of the Epigenome in Three Deep-Sea Polychaetes.</title>
        <authorList>
            <person name="Perez M."/>
            <person name="Aroh O."/>
            <person name="Sun Y."/>
            <person name="Lan Y."/>
            <person name="Juniper S.K."/>
            <person name="Young C.R."/>
            <person name="Angers B."/>
            <person name="Qian P.Y."/>
        </authorList>
    </citation>
    <scope>NUCLEOTIDE SEQUENCE</scope>
    <source>
        <strain evidence="9">P08H-3</strain>
    </source>
</reference>
<gene>
    <name evidence="9" type="ORF">LSH36_213g04069</name>
</gene>
<proteinExistence type="predicted"/>
<feature type="binding site" evidence="6">
    <location>
        <position position="58"/>
    </location>
    <ligand>
        <name>ATP</name>
        <dbReference type="ChEBI" id="CHEBI:30616"/>
    </ligand>
</feature>